<evidence type="ECO:0000313" key="2">
    <source>
        <dbReference type="EMBL" id="MPC34817.1"/>
    </source>
</evidence>
<feature type="transmembrane region" description="Helical" evidence="1">
    <location>
        <begin position="97"/>
        <end position="116"/>
    </location>
</feature>
<feature type="transmembrane region" description="Helical" evidence="1">
    <location>
        <begin position="63"/>
        <end position="90"/>
    </location>
</feature>
<dbReference type="EMBL" id="VSRR010003138">
    <property type="protein sequence ID" value="MPC34817.1"/>
    <property type="molecule type" value="Genomic_DNA"/>
</dbReference>
<keyword evidence="1" id="KW-0812">Transmembrane</keyword>
<organism evidence="2 3">
    <name type="scientific">Portunus trituberculatus</name>
    <name type="common">Swimming crab</name>
    <name type="synonym">Neptunus trituberculatus</name>
    <dbReference type="NCBI Taxonomy" id="210409"/>
    <lineage>
        <taxon>Eukaryota</taxon>
        <taxon>Metazoa</taxon>
        <taxon>Ecdysozoa</taxon>
        <taxon>Arthropoda</taxon>
        <taxon>Crustacea</taxon>
        <taxon>Multicrustacea</taxon>
        <taxon>Malacostraca</taxon>
        <taxon>Eumalacostraca</taxon>
        <taxon>Eucarida</taxon>
        <taxon>Decapoda</taxon>
        <taxon>Pleocyemata</taxon>
        <taxon>Brachyura</taxon>
        <taxon>Eubrachyura</taxon>
        <taxon>Portunoidea</taxon>
        <taxon>Portunidae</taxon>
        <taxon>Portuninae</taxon>
        <taxon>Portunus</taxon>
    </lineage>
</organism>
<evidence type="ECO:0000313" key="3">
    <source>
        <dbReference type="Proteomes" id="UP000324222"/>
    </source>
</evidence>
<keyword evidence="3" id="KW-1185">Reference proteome</keyword>
<evidence type="ECO:0000256" key="1">
    <source>
        <dbReference type="SAM" id="Phobius"/>
    </source>
</evidence>
<gene>
    <name evidence="2" type="ORF">E2C01_028220</name>
</gene>
<name>A0A5B7ENG6_PORTR</name>
<dbReference type="Proteomes" id="UP000324222">
    <property type="component" value="Unassembled WGS sequence"/>
</dbReference>
<reference evidence="2 3" key="1">
    <citation type="submission" date="2019-05" db="EMBL/GenBank/DDBJ databases">
        <title>Another draft genome of Portunus trituberculatus and its Hox gene families provides insights of decapod evolution.</title>
        <authorList>
            <person name="Jeong J.-H."/>
            <person name="Song I."/>
            <person name="Kim S."/>
            <person name="Choi T."/>
            <person name="Kim D."/>
            <person name="Ryu S."/>
            <person name="Kim W."/>
        </authorList>
    </citation>
    <scope>NUCLEOTIDE SEQUENCE [LARGE SCALE GENOMIC DNA]</scope>
    <source>
        <tissue evidence="2">Muscle</tissue>
    </source>
</reference>
<dbReference type="AlphaFoldDB" id="A0A5B7ENG6"/>
<accession>A0A5B7ENG6</accession>
<comment type="caution">
    <text evidence="2">The sequence shown here is derived from an EMBL/GenBank/DDBJ whole genome shotgun (WGS) entry which is preliminary data.</text>
</comment>
<keyword evidence="1" id="KW-0472">Membrane</keyword>
<sequence>MVCAGEGAISIISSTFSFPILSLIPSSVSPVLSTPPSSSRDILSTPSPLTTCPRYPSCLLTTVINYLVAPVICNTSWLVLLATHGTLIILLMNHKSAISSLFFISVLTVQVSQPYITDQI</sequence>
<proteinExistence type="predicted"/>
<protein>
    <submittedName>
        <fullName evidence="2">Uncharacterized protein</fullName>
    </submittedName>
</protein>
<keyword evidence="1" id="KW-1133">Transmembrane helix</keyword>